<keyword evidence="5 8" id="KW-0378">Hydrolase</keyword>
<dbReference type="Pfam" id="PF01850">
    <property type="entry name" value="PIN"/>
    <property type="match status" value="1"/>
</dbReference>
<dbReference type="AlphaFoldDB" id="A0A1I5H3F0"/>
<dbReference type="InterPro" id="IPR002716">
    <property type="entry name" value="PIN_dom"/>
</dbReference>
<evidence type="ECO:0000256" key="8">
    <source>
        <dbReference type="HAMAP-Rule" id="MF_00265"/>
    </source>
</evidence>
<dbReference type="GO" id="GO:0000287">
    <property type="term" value="F:magnesium ion binding"/>
    <property type="evidence" value="ECO:0007669"/>
    <property type="project" value="UniProtKB-UniRule"/>
</dbReference>
<evidence type="ECO:0000256" key="1">
    <source>
        <dbReference type="ARBA" id="ARBA00001946"/>
    </source>
</evidence>
<dbReference type="InterPro" id="IPR022907">
    <property type="entry name" value="VapC_family"/>
</dbReference>
<proteinExistence type="inferred from homology"/>
<feature type="domain" description="PIN" evidence="9">
    <location>
        <begin position="5"/>
        <end position="121"/>
    </location>
</feature>
<comment type="function">
    <text evidence="8">Toxic component of a toxin-antitoxin (TA) system. An RNase.</text>
</comment>
<dbReference type="GO" id="GO:0004540">
    <property type="term" value="F:RNA nuclease activity"/>
    <property type="evidence" value="ECO:0007669"/>
    <property type="project" value="InterPro"/>
</dbReference>
<evidence type="ECO:0000313" key="11">
    <source>
        <dbReference type="Proteomes" id="UP000183642"/>
    </source>
</evidence>
<dbReference type="PANTHER" id="PTHR33653:SF1">
    <property type="entry name" value="RIBONUCLEASE VAPC2"/>
    <property type="match status" value="1"/>
</dbReference>
<evidence type="ECO:0000256" key="2">
    <source>
        <dbReference type="ARBA" id="ARBA00022649"/>
    </source>
</evidence>
<dbReference type="RefSeq" id="WP_177225228.1">
    <property type="nucleotide sequence ID" value="NZ_FOWE01000008.1"/>
</dbReference>
<evidence type="ECO:0000256" key="4">
    <source>
        <dbReference type="ARBA" id="ARBA00022723"/>
    </source>
</evidence>
<evidence type="ECO:0000259" key="9">
    <source>
        <dbReference type="Pfam" id="PF01850"/>
    </source>
</evidence>
<reference evidence="11" key="1">
    <citation type="submission" date="2016-10" db="EMBL/GenBank/DDBJ databases">
        <authorList>
            <person name="Varghese N."/>
            <person name="Submissions S."/>
        </authorList>
    </citation>
    <scope>NUCLEOTIDE SEQUENCE [LARGE SCALE GENOMIC DNA]</scope>
    <source>
        <strain evidence="11">DSM 43161</strain>
    </source>
</reference>
<comment type="similarity">
    <text evidence="7 8">Belongs to the PINc/VapC protein family.</text>
</comment>
<keyword evidence="8" id="KW-0800">Toxin</keyword>
<evidence type="ECO:0000256" key="7">
    <source>
        <dbReference type="ARBA" id="ARBA00038093"/>
    </source>
</evidence>
<evidence type="ECO:0000256" key="6">
    <source>
        <dbReference type="ARBA" id="ARBA00022842"/>
    </source>
</evidence>
<dbReference type="Proteomes" id="UP000183642">
    <property type="component" value="Unassembled WGS sequence"/>
</dbReference>
<keyword evidence="6 8" id="KW-0460">Magnesium</keyword>
<dbReference type="HAMAP" id="MF_00265">
    <property type="entry name" value="VapC_Nob1"/>
    <property type="match status" value="1"/>
</dbReference>
<dbReference type="GO" id="GO:0016787">
    <property type="term" value="F:hydrolase activity"/>
    <property type="evidence" value="ECO:0007669"/>
    <property type="project" value="UniProtKB-KW"/>
</dbReference>
<organism evidence="10 11">
    <name type="scientific">Geodermatophilus obscurus</name>
    <dbReference type="NCBI Taxonomy" id="1861"/>
    <lineage>
        <taxon>Bacteria</taxon>
        <taxon>Bacillati</taxon>
        <taxon>Actinomycetota</taxon>
        <taxon>Actinomycetes</taxon>
        <taxon>Geodermatophilales</taxon>
        <taxon>Geodermatophilaceae</taxon>
        <taxon>Geodermatophilus</taxon>
    </lineage>
</organism>
<name>A0A1I5H3F0_9ACTN</name>
<keyword evidence="4 8" id="KW-0479">Metal-binding</keyword>
<dbReference type="GO" id="GO:0090729">
    <property type="term" value="F:toxin activity"/>
    <property type="evidence" value="ECO:0007669"/>
    <property type="project" value="UniProtKB-KW"/>
</dbReference>
<accession>A0A1I5H3F0</accession>
<keyword evidence="3 8" id="KW-0540">Nuclease</keyword>
<dbReference type="CDD" id="cd18768">
    <property type="entry name" value="PIN_MtVapC4-C5-like"/>
    <property type="match status" value="1"/>
</dbReference>
<comment type="cofactor">
    <cofactor evidence="1 8">
        <name>Mg(2+)</name>
        <dbReference type="ChEBI" id="CHEBI:18420"/>
    </cofactor>
</comment>
<dbReference type="InterPro" id="IPR029060">
    <property type="entry name" value="PIN-like_dom_sf"/>
</dbReference>
<gene>
    <name evidence="8" type="primary">vapC</name>
    <name evidence="10" type="ORF">SAMN05660359_03388</name>
</gene>
<dbReference type="EMBL" id="FOWE01000008">
    <property type="protein sequence ID" value="SFO42749.1"/>
    <property type="molecule type" value="Genomic_DNA"/>
</dbReference>
<evidence type="ECO:0000313" key="10">
    <source>
        <dbReference type="EMBL" id="SFO42749.1"/>
    </source>
</evidence>
<dbReference type="PANTHER" id="PTHR33653">
    <property type="entry name" value="RIBONUCLEASE VAPC2"/>
    <property type="match status" value="1"/>
</dbReference>
<keyword evidence="2 8" id="KW-1277">Toxin-antitoxin system</keyword>
<evidence type="ECO:0000256" key="5">
    <source>
        <dbReference type="ARBA" id="ARBA00022801"/>
    </source>
</evidence>
<feature type="binding site" evidence="8">
    <location>
        <position position="95"/>
    </location>
    <ligand>
        <name>Mg(2+)</name>
        <dbReference type="ChEBI" id="CHEBI:18420"/>
    </ligand>
</feature>
<sequence>MSRGLLDTSVFIAQEGRELDVSALPDEVAVSVVTYGELRAGVLAATDVSVRSRRLSTLQTVADLHPLPVDTTVADEWARLRLLLAAAGRRVNVNDTWIAATALAHGVPVVTQDADYRALAEISDLQVIAV</sequence>
<dbReference type="EC" id="3.1.-.-" evidence="8"/>
<dbReference type="Gene3D" id="3.40.50.1010">
    <property type="entry name" value="5'-nuclease"/>
    <property type="match status" value="1"/>
</dbReference>
<keyword evidence="11" id="KW-1185">Reference proteome</keyword>
<evidence type="ECO:0000256" key="3">
    <source>
        <dbReference type="ARBA" id="ARBA00022722"/>
    </source>
</evidence>
<dbReference type="SUPFAM" id="SSF88723">
    <property type="entry name" value="PIN domain-like"/>
    <property type="match status" value="1"/>
</dbReference>
<protein>
    <recommendedName>
        <fullName evidence="8">Ribonuclease VapC</fullName>
        <shortName evidence="8">RNase VapC</shortName>
        <ecNumber evidence="8">3.1.-.-</ecNumber>
    </recommendedName>
    <alternativeName>
        <fullName evidence="8">Toxin VapC</fullName>
    </alternativeName>
</protein>
<dbReference type="InterPro" id="IPR050556">
    <property type="entry name" value="Type_II_TA_system_RNase"/>
</dbReference>
<feature type="binding site" evidence="8">
    <location>
        <position position="7"/>
    </location>
    <ligand>
        <name>Mg(2+)</name>
        <dbReference type="ChEBI" id="CHEBI:18420"/>
    </ligand>
</feature>